<keyword evidence="2" id="KW-1185">Reference proteome</keyword>
<reference evidence="2" key="1">
    <citation type="journal article" date="2019" name="Int. J. Syst. Evol. Microbiol.">
        <title>The Global Catalogue of Microorganisms (GCM) 10K type strain sequencing project: providing services to taxonomists for standard genome sequencing and annotation.</title>
        <authorList>
            <consortium name="The Broad Institute Genomics Platform"/>
            <consortium name="The Broad Institute Genome Sequencing Center for Infectious Disease"/>
            <person name="Wu L."/>
            <person name="Ma J."/>
        </authorList>
    </citation>
    <scope>NUCLEOTIDE SEQUENCE [LARGE SCALE GENOMIC DNA]</scope>
    <source>
        <strain evidence="2">JCM 17111</strain>
    </source>
</reference>
<organism evidence="1 2">
    <name type="scientific">Snuella lapsa</name>
    <dbReference type="NCBI Taxonomy" id="870481"/>
    <lineage>
        <taxon>Bacteria</taxon>
        <taxon>Pseudomonadati</taxon>
        <taxon>Bacteroidota</taxon>
        <taxon>Flavobacteriia</taxon>
        <taxon>Flavobacteriales</taxon>
        <taxon>Flavobacteriaceae</taxon>
        <taxon>Snuella</taxon>
    </lineage>
</organism>
<comment type="caution">
    <text evidence="1">The sequence shown here is derived from an EMBL/GenBank/DDBJ whole genome shotgun (WGS) entry which is preliminary data.</text>
</comment>
<sequence>MNLEAKAHYLARFLLINTETVQDNGIKGKIPLLYFFFKYSRIYSKELYTEFAFEILEDILITELHTIENDIEKNNPKIAEIGWALMQFIEKGYFESDDLDNILAIMDKSVFREVKMLNKQDVLINHLPQLIVLGLYLVLRLRVAGSEMKQVEAKASLSKIFVLLIEMDLALVKDAGLFGLYRSFIKSVISDKAVVKFSKTEAKSLNDLNIVNNEGFMANDHKNPLEEQKFDDITTNDLFFPNLIEETTQANQGEKKYFQNLMMYAIRLLNQGLEIKTNSNEFYMLTFLQDMVNHE</sequence>
<proteinExistence type="predicted"/>
<accession>A0ABP6XAF0</accession>
<protein>
    <submittedName>
        <fullName evidence="1">Uncharacterized protein</fullName>
    </submittedName>
</protein>
<dbReference type="Proteomes" id="UP001500954">
    <property type="component" value="Unassembled WGS sequence"/>
</dbReference>
<gene>
    <name evidence="1" type="ORF">GCM10022395_12890</name>
</gene>
<evidence type="ECO:0000313" key="1">
    <source>
        <dbReference type="EMBL" id="GAA3563784.1"/>
    </source>
</evidence>
<name>A0ABP6XAF0_9FLAO</name>
<evidence type="ECO:0000313" key="2">
    <source>
        <dbReference type="Proteomes" id="UP001500954"/>
    </source>
</evidence>
<dbReference type="RefSeq" id="WP_345005069.1">
    <property type="nucleotide sequence ID" value="NZ_BAABCY010000034.1"/>
</dbReference>
<dbReference type="EMBL" id="BAABCY010000034">
    <property type="protein sequence ID" value="GAA3563784.1"/>
    <property type="molecule type" value="Genomic_DNA"/>
</dbReference>